<dbReference type="PANTHER" id="PTHR44191:SF26">
    <property type="entry name" value="TRANSCRIPTION FACTOR KUA1"/>
    <property type="match status" value="1"/>
</dbReference>
<feature type="domain" description="CCHC-type" evidence="9">
    <location>
        <begin position="3"/>
        <end position="18"/>
    </location>
</feature>
<dbReference type="NCBIfam" id="TIGR01557">
    <property type="entry name" value="myb_SHAQKYF"/>
    <property type="match status" value="1"/>
</dbReference>
<dbReference type="GO" id="GO:0009744">
    <property type="term" value="P:response to sucrose"/>
    <property type="evidence" value="ECO:0007669"/>
    <property type="project" value="UniProtKB-ARBA"/>
</dbReference>
<proteinExistence type="predicted"/>
<feature type="region of interest" description="Disordered" evidence="7">
    <location>
        <begin position="273"/>
        <end position="292"/>
    </location>
</feature>
<evidence type="ECO:0000259" key="8">
    <source>
        <dbReference type="PROSITE" id="PS50090"/>
    </source>
</evidence>
<dbReference type="SMART" id="SM00717">
    <property type="entry name" value="SANT"/>
    <property type="match status" value="1"/>
</dbReference>
<dbReference type="InterPro" id="IPR006447">
    <property type="entry name" value="Myb_dom_plants"/>
</dbReference>
<dbReference type="GO" id="GO:0009723">
    <property type="term" value="P:response to ethylene"/>
    <property type="evidence" value="ECO:0007669"/>
    <property type="project" value="TreeGrafter"/>
</dbReference>
<keyword evidence="6" id="KW-0862">Zinc</keyword>
<feature type="domain" description="HTH myb-type" evidence="10">
    <location>
        <begin position="99"/>
        <end position="155"/>
    </location>
</feature>
<evidence type="ECO:0000313" key="12">
    <source>
        <dbReference type="Proteomes" id="UP001327560"/>
    </source>
</evidence>
<dbReference type="SUPFAM" id="SSF46689">
    <property type="entry name" value="Homeodomain-like"/>
    <property type="match status" value="1"/>
</dbReference>
<evidence type="ECO:0000256" key="1">
    <source>
        <dbReference type="ARBA" id="ARBA00004123"/>
    </source>
</evidence>
<dbReference type="FunFam" id="1.10.10.60:FF:000009">
    <property type="entry name" value="transcription factor MYB1R1"/>
    <property type="match status" value="1"/>
</dbReference>
<evidence type="ECO:0000256" key="6">
    <source>
        <dbReference type="PROSITE-ProRule" id="PRU00047"/>
    </source>
</evidence>
<dbReference type="InterPro" id="IPR052245">
    <property type="entry name" value="Plant_Stress_Dev_TF"/>
</dbReference>
<organism evidence="11 12">
    <name type="scientific">Canna indica</name>
    <name type="common">Indian-shot</name>
    <dbReference type="NCBI Taxonomy" id="4628"/>
    <lineage>
        <taxon>Eukaryota</taxon>
        <taxon>Viridiplantae</taxon>
        <taxon>Streptophyta</taxon>
        <taxon>Embryophyta</taxon>
        <taxon>Tracheophyta</taxon>
        <taxon>Spermatophyta</taxon>
        <taxon>Magnoliopsida</taxon>
        <taxon>Liliopsida</taxon>
        <taxon>Zingiberales</taxon>
        <taxon>Cannaceae</taxon>
        <taxon>Canna</taxon>
    </lineage>
</organism>
<evidence type="ECO:0000259" key="10">
    <source>
        <dbReference type="PROSITE" id="PS51294"/>
    </source>
</evidence>
<dbReference type="PROSITE" id="PS50158">
    <property type="entry name" value="ZF_CCHC"/>
    <property type="match status" value="1"/>
</dbReference>
<keyword evidence="3" id="KW-0238">DNA-binding</keyword>
<dbReference type="InterPro" id="IPR001878">
    <property type="entry name" value="Znf_CCHC"/>
</dbReference>
<evidence type="ECO:0000256" key="7">
    <source>
        <dbReference type="SAM" id="MobiDB-lite"/>
    </source>
</evidence>
<evidence type="ECO:0000256" key="5">
    <source>
        <dbReference type="ARBA" id="ARBA00023242"/>
    </source>
</evidence>
<evidence type="ECO:0000313" key="11">
    <source>
        <dbReference type="EMBL" id="WOL15961.1"/>
    </source>
</evidence>
<reference evidence="11 12" key="1">
    <citation type="submission" date="2023-10" db="EMBL/GenBank/DDBJ databases">
        <title>Chromosome-scale genome assembly provides insights into flower coloration mechanisms of Canna indica.</title>
        <authorList>
            <person name="Li C."/>
        </authorList>
    </citation>
    <scope>NUCLEOTIDE SEQUENCE [LARGE SCALE GENOMIC DNA]</scope>
    <source>
        <tissue evidence="11">Flower</tissue>
    </source>
</reference>
<keyword evidence="5" id="KW-0539">Nucleus</keyword>
<feature type="region of interest" description="Disordered" evidence="7">
    <location>
        <begin position="68"/>
        <end position="110"/>
    </location>
</feature>
<name>A0AAQ3QNS2_9LILI</name>
<dbReference type="GO" id="GO:0006355">
    <property type="term" value="P:regulation of DNA-templated transcription"/>
    <property type="evidence" value="ECO:0007669"/>
    <property type="project" value="UniProtKB-ARBA"/>
</dbReference>
<gene>
    <name evidence="11" type="ORF">Cni_G24743</name>
</gene>
<evidence type="ECO:0000259" key="9">
    <source>
        <dbReference type="PROSITE" id="PS50158"/>
    </source>
</evidence>
<dbReference type="PROSITE" id="PS50090">
    <property type="entry name" value="MYB_LIKE"/>
    <property type="match status" value="1"/>
</dbReference>
<keyword evidence="6" id="KW-0863">Zinc-finger</keyword>
<keyword evidence="4" id="KW-0804">Transcription</keyword>
<sequence length="449" mass="48534">MTRRCSNCGHDGHNSRTCSDRGVVLFGVRLNEGGVRKSSSMGNLAIASASMPKTSSVGNLYAGLGPNHGASPAASPGDDEPVVEYGSEDMAERSSSSSRERKKGTPWTEEEHRRFLVGLNKLGKGDWRGIARYYVLTRTPTQVASHAQKHFMRQINAGRRRRRSSLFDMINAETAEPESPPMDCQEPEVQENPVQPEVEKENPIQSSSITSNDVNDSVIAEANHQPQTSLYNMPMQNKGCTSNNANKSVIEEANHQPQTSLYNFQLLNKGCTSDDANKSVKEEANQQPPPTTAAAYNYPIPIPAYVSPFVQAPVIIWPTYNPGTSGQLNYGAGTSGQPFYIAGPSWQPDYAGGAPGQSGHAVETSWRPSYIASTSGQASHAVVQQVHQIIKPTALHTKSPINVNELVDISNLSIGISSEGTASLPPAFDLNGKTQRQSAFHFKPLSSAD</sequence>
<dbReference type="GO" id="GO:0008270">
    <property type="term" value="F:zinc ion binding"/>
    <property type="evidence" value="ECO:0007669"/>
    <property type="project" value="UniProtKB-KW"/>
</dbReference>
<evidence type="ECO:0000256" key="2">
    <source>
        <dbReference type="ARBA" id="ARBA00023015"/>
    </source>
</evidence>
<dbReference type="EMBL" id="CP136897">
    <property type="protein sequence ID" value="WOL15961.1"/>
    <property type="molecule type" value="Genomic_DNA"/>
</dbReference>
<dbReference type="Proteomes" id="UP001327560">
    <property type="component" value="Chromosome 8"/>
</dbReference>
<dbReference type="PANTHER" id="PTHR44191">
    <property type="entry name" value="TRANSCRIPTION FACTOR KUA1"/>
    <property type="match status" value="1"/>
</dbReference>
<dbReference type="InterPro" id="IPR001005">
    <property type="entry name" value="SANT/Myb"/>
</dbReference>
<dbReference type="PROSITE" id="PS51294">
    <property type="entry name" value="HTH_MYB"/>
    <property type="match status" value="1"/>
</dbReference>
<dbReference type="Pfam" id="PF00249">
    <property type="entry name" value="Myb_DNA-binding"/>
    <property type="match status" value="1"/>
</dbReference>
<dbReference type="GO" id="GO:0009739">
    <property type="term" value="P:response to gibberellin"/>
    <property type="evidence" value="ECO:0007669"/>
    <property type="project" value="TreeGrafter"/>
</dbReference>
<keyword evidence="2" id="KW-0805">Transcription regulation</keyword>
<dbReference type="InterPro" id="IPR009057">
    <property type="entry name" value="Homeodomain-like_sf"/>
</dbReference>
<accession>A0AAQ3QNS2</accession>
<dbReference type="GO" id="GO:0003677">
    <property type="term" value="F:DNA binding"/>
    <property type="evidence" value="ECO:0007669"/>
    <property type="project" value="UniProtKB-KW"/>
</dbReference>
<dbReference type="Gene3D" id="1.10.10.60">
    <property type="entry name" value="Homeodomain-like"/>
    <property type="match status" value="1"/>
</dbReference>
<keyword evidence="6" id="KW-0479">Metal-binding</keyword>
<keyword evidence="12" id="KW-1185">Reference proteome</keyword>
<evidence type="ECO:0000256" key="4">
    <source>
        <dbReference type="ARBA" id="ARBA00023163"/>
    </source>
</evidence>
<evidence type="ECO:0000256" key="3">
    <source>
        <dbReference type="ARBA" id="ARBA00023125"/>
    </source>
</evidence>
<dbReference type="CDD" id="cd00167">
    <property type="entry name" value="SANT"/>
    <property type="match status" value="1"/>
</dbReference>
<dbReference type="GO" id="GO:0005634">
    <property type="term" value="C:nucleus"/>
    <property type="evidence" value="ECO:0007669"/>
    <property type="project" value="UniProtKB-SubCell"/>
</dbReference>
<feature type="domain" description="Myb-like" evidence="8">
    <location>
        <begin position="99"/>
        <end position="151"/>
    </location>
</feature>
<dbReference type="InterPro" id="IPR017930">
    <property type="entry name" value="Myb_dom"/>
</dbReference>
<comment type="subcellular location">
    <subcellularLocation>
        <location evidence="1">Nucleus</location>
    </subcellularLocation>
</comment>
<feature type="compositionally biased region" description="Basic and acidic residues" evidence="7">
    <location>
        <begin position="275"/>
        <end position="284"/>
    </location>
</feature>
<dbReference type="AlphaFoldDB" id="A0AAQ3QNS2"/>
<feature type="compositionally biased region" description="Acidic residues" evidence="7">
    <location>
        <begin position="77"/>
        <end position="89"/>
    </location>
</feature>
<protein>
    <submittedName>
        <fullName evidence="11">Uncharacterized protein</fullName>
    </submittedName>
</protein>